<proteinExistence type="predicted"/>
<dbReference type="Pfam" id="PF00294">
    <property type="entry name" value="PfkB"/>
    <property type="match status" value="1"/>
</dbReference>
<evidence type="ECO:0000256" key="2">
    <source>
        <dbReference type="ARBA" id="ARBA00003753"/>
    </source>
</evidence>
<keyword evidence="6" id="KW-0119">Carbohydrate metabolism</keyword>
<dbReference type="KEGG" id="pmaw:MACH26_32870"/>
<dbReference type="GO" id="GO:0033786">
    <property type="term" value="F:heptose-1-phosphate adenylyltransferase activity"/>
    <property type="evidence" value="ECO:0007669"/>
    <property type="project" value="TreeGrafter"/>
</dbReference>
<gene>
    <name evidence="9" type="primary">rfaE</name>
    <name evidence="9" type="ORF">MACH26_32870</name>
</gene>
<dbReference type="InterPro" id="IPR011611">
    <property type="entry name" value="PfkB_dom"/>
</dbReference>
<feature type="domain" description="Carbohydrate kinase PfkB" evidence="7">
    <location>
        <begin position="167"/>
        <end position="431"/>
    </location>
</feature>
<dbReference type="AlphaFoldDB" id="A0AA48HMZ6"/>
<dbReference type="GO" id="GO:0016773">
    <property type="term" value="F:phosphotransferase activity, alcohol group as acceptor"/>
    <property type="evidence" value="ECO:0007669"/>
    <property type="project" value="InterPro"/>
</dbReference>
<dbReference type="Gene3D" id="3.40.50.620">
    <property type="entry name" value="HUPs"/>
    <property type="match status" value="1"/>
</dbReference>
<dbReference type="PANTHER" id="PTHR46969">
    <property type="entry name" value="BIFUNCTIONAL PROTEIN HLDE"/>
    <property type="match status" value="1"/>
</dbReference>
<dbReference type="PANTHER" id="PTHR46969:SF1">
    <property type="entry name" value="BIFUNCTIONAL PROTEIN HLDE"/>
    <property type="match status" value="1"/>
</dbReference>
<dbReference type="InterPro" id="IPR004821">
    <property type="entry name" value="Cyt_trans-like"/>
</dbReference>
<dbReference type="InterPro" id="IPR014729">
    <property type="entry name" value="Rossmann-like_a/b/a_fold"/>
</dbReference>
<dbReference type="SUPFAM" id="SSF52374">
    <property type="entry name" value="Nucleotidylyl transferase"/>
    <property type="match status" value="1"/>
</dbReference>
<name>A0AA48HMZ6_9ALTE</name>
<evidence type="ECO:0000256" key="3">
    <source>
        <dbReference type="ARBA" id="ARBA00022679"/>
    </source>
</evidence>
<evidence type="ECO:0000256" key="5">
    <source>
        <dbReference type="ARBA" id="ARBA00023268"/>
    </source>
</evidence>
<dbReference type="Gene3D" id="3.40.1190.20">
    <property type="match status" value="1"/>
</dbReference>
<accession>A0AA48HMZ6</accession>
<sequence length="486" mass="53679">MTRKTHNKLVFISGIFNVLHPGHIRMFRFASELGGRLVIGLLKKENLDANILADAERLESLKAISFIDDVVMLNDLEHTLLTLRPDIVLKGNEFKSGHNIEQSIIQAWGGELVFSSGESTFNSTSILTSGSLQADFDLPSSYFSYIKRHNIQPSFIASALDQLSNLKVAVIGDIILDEYVDCDPVGLSREDPTIVVSPVEKKCFIGGAAIVACHTRSFGAKVDFYSVCGKDKKADWLIKELNDKGVHCNLVNDETRPTTVKKRYRSGNKTLLRVNEFRSHPLNTRAQNALLQAIESQIHEYDLIMFSDFSYGLLSEDTVQKIASLAEQHDVPMVADSQTSSQKGDLNKFRRMRLVTPTELEARQATNVLDSSVGLAQVVEVLINRLQPGNVVMTLAEAGAMVANKNSNQRPQLDSLPALNKNPVDVSGAGDLLLVTTSLLMIAECDVWHAALMGMIASAIHISTVGNEPINAQELRRYLHKMQPRS</sequence>
<dbReference type="Proteomes" id="UP001333710">
    <property type="component" value="Chromosome"/>
</dbReference>
<dbReference type="CDD" id="cd01172">
    <property type="entry name" value="RfaE_like"/>
    <property type="match status" value="1"/>
</dbReference>
<comment type="function">
    <text evidence="2">Catalyzes the ADP transfer from ATP to D-glycero-beta-D-manno-heptose 1-phosphate, yielding ADP-D-glycero-beta-D-manno-heptose.</text>
</comment>
<comment type="function">
    <text evidence="1">Catalyzes the phosphorylation of D-glycero-D-manno-heptose 7-phosphate at the C-1 position to selectively form D-glycero-beta-D-manno-heptose-1,7-bisphosphate.</text>
</comment>
<evidence type="ECO:0000259" key="8">
    <source>
        <dbReference type="Pfam" id="PF01467"/>
    </source>
</evidence>
<evidence type="ECO:0000313" key="10">
    <source>
        <dbReference type="Proteomes" id="UP001333710"/>
    </source>
</evidence>
<keyword evidence="3" id="KW-0808">Transferase</keyword>
<dbReference type="InterPro" id="IPR029056">
    <property type="entry name" value="Ribokinase-like"/>
</dbReference>
<protein>
    <submittedName>
        <fullName evidence="9">ADP-heptose synthase</fullName>
    </submittedName>
</protein>
<dbReference type="GO" id="GO:0033785">
    <property type="term" value="F:heptose 7-phosphate kinase activity"/>
    <property type="evidence" value="ECO:0007669"/>
    <property type="project" value="TreeGrafter"/>
</dbReference>
<evidence type="ECO:0000256" key="1">
    <source>
        <dbReference type="ARBA" id="ARBA00002319"/>
    </source>
</evidence>
<evidence type="ECO:0000256" key="4">
    <source>
        <dbReference type="ARBA" id="ARBA00022777"/>
    </source>
</evidence>
<dbReference type="InterPro" id="IPR011913">
    <property type="entry name" value="RfaE_dom_I"/>
</dbReference>
<dbReference type="EMBL" id="AP027272">
    <property type="protein sequence ID" value="BDX07766.1"/>
    <property type="molecule type" value="Genomic_DNA"/>
</dbReference>
<organism evidence="9 10">
    <name type="scientific">Planctobacterium marinum</name>
    <dbReference type="NCBI Taxonomy" id="1631968"/>
    <lineage>
        <taxon>Bacteria</taxon>
        <taxon>Pseudomonadati</taxon>
        <taxon>Pseudomonadota</taxon>
        <taxon>Gammaproteobacteria</taxon>
        <taxon>Alteromonadales</taxon>
        <taxon>Alteromonadaceae</taxon>
        <taxon>Planctobacterium</taxon>
    </lineage>
</organism>
<dbReference type="Pfam" id="PF01467">
    <property type="entry name" value="CTP_transf_like"/>
    <property type="match status" value="1"/>
</dbReference>
<keyword evidence="5" id="KW-0511">Multifunctional enzyme</keyword>
<feature type="domain" description="Cytidyltransferase-like" evidence="8">
    <location>
        <begin position="12"/>
        <end position="94"/>
    </location>
</feature>
<reference evidence="9" key="1">
    <citation type="submission" date="2023-01" db="EMBL/GenBank/DDBJ databases">
        <title>Complete genome sequence of Planctobacterium marinum strain Dej080120_11.</title>
        <authorList>
            <person name="Ueki S."/>
            <person name="Maruyama F."/>
        </authorList>
    </citation>
    <scope>NUCLEOTIDE SEQUENCE</scope>
    <source>
        <strain evidence="9">Dej080120_11</strain>
    </source>
</reference>
<dbReference type="NCBIfam" id="TIGR00125">
    <property type="entry name" value="cyt_tran_rel"/>
    <property type="match status" value="1"/>
</dbReference>
<dbReference type="RefSeq" id="WP_338293864.1">
    <property type="nucleotide sequence ID" value="NZ_AP027272.1"/>
</dbReference>
<evidence type="ECO:0000259" key="7">
    <source>
        <dbReference type="Pfam" id="PF00294"/>
    </source>
</evidence>
<evidence type="ECO:0000313" key="9">
    <source>
        <dbReference type="EMBL" id="BDX07766.1"/>
    </source>
</evidence>
<dbReference type="GO" id="GO:0005829">
    <property type="term" value="C:cytosol"/>
    <property type="evidence" value="ECO:0007669"/>
    <property type="project" value="TreeGrafter"/>
</dbReference>
<keyword evidence="4" id="KW-0418">Kinase</keyword>
<keyword evidence="10" id="KW-1185">Reference proteome</keyword>
<dbReference type="SUPFAM" id="SSF53613">
    <property type="entry name" value="Ribokinase-like"/>
    <property type="match status" value="1"/>
</dbReference>
<evidence type="ECO:0000256" key="6">
    <source>
        <dbReference type="ARBA" id="ARBA00023277"/>
    </source>
</evidence>